<organism evidence="2 3">
    <name type="scientific">Dreissena polymorpha</name>
    <name type="common">Zebra mussel</name>
    <name type="synonym">Mytilus polymorpha</name>
    <dbReference type="NCBI Taxonomy" id="45954"/>
    <lineage>
        <taxon>Eukaryota</taxon>
        <taxon>Metazoa</taxon>
        <taxon>Spiralia</taxon>
        <taxon>Lophotrochozoa</taxon>
        <taxon>Mollusca</taxon>
        <taxon>Bivalvia</taxon>
        <taxon>Autobranchia</taxon>
        <taxon>Heteroconchia</taxon>
        <taxon>Euheterodonta</taxon>
        <taxon>Imparidentia</taxon>
        <taxon>Neoheterodontei</taxon>
        <taxon>Myida</taxon>
        <taxon>Dreissenoidea</taxon>
        <taxon>Dreissenidae</taxon>
        <taxon>Dreissena</taxon>
    </lineage>
</organism>
<feature type="region of interest" description="Disordered" evidence="1">
    <location>
        <begin position="26"/>
        <end position="75"/>
    </location>
</feature>
<name>A0A9D4DN71_DREPO</name>
<protein>
    <submittedName>
        <fullName evidence="2">Uncharacterized protein</fullName>
    </submittedName>
</protein>
<gene>
    <name evidence="2" type="ORF">DPMN_186110</name>
</gene>
<keyword evidence="3" id="KW-1185">Reference proteome</keyword>
<reference evidence="2" key="2">
    <citation type="submission" date="2020-11" db="EMBL/GenBank/DDBJ databases">
        <authorList>
            <person name="McCartney M.A."/>
            <person name="Auch B."/>
            <person name="Kono T."/>
            <person name="Mallez S."/>
            <person name="Becker A."/>
            <person name="Gohl D.M."/>
            <person name="Silverstein K.A.T."/>
            <person name="Koren S."/>
            <person name="Bechman K.B."/>
            <person name="Herman A."/>
            <person name="Abrahante J.E."/>
            <person name="Garbe J."/>
        </authorList>
    </citation>
    <scope>NUCLEOTIDE SEQUENCE</scope>
    <source>
        <strain evidence="2">Duluth1</strain>
        <tissue evidence="2">Whole animal</tissue>
    </source>
</reference>
<evidence type="ECO:0000256" key="1">
    <source>
        <dbReference type="SAM" id="MobiDB-lite"/>
    </source>
</evidence>
<evidence type="ECO:0000313" key="3">
    <source>
        <dbReference type="Proteomes" id="UP000828390"/>
    </source>
</evidence>
<comment type="caution">
    <text evidence="2">The sequence shown here is derived from an EMBL/GenBank/DDBJ whole genome shotgun (WGS) entry which is preliminary data.</text>
</comment>
<evidence type="ECO:0000313" key="2">
    <source>
        <dbReference type="EMBL" id="KAH3751545.1"/>
    </source>
</evidence>
<dbReference type="AlphaFoldDB" id="A0A9D4DN71"/>
<feature type="compositionally biased region" description="Polar residues" evidence="1">
    <location>
        <begin position="28"/>
        <end position="49"/>
    </location>
</feature>
<sequence>MRRRARALDSLEYFSRPRICKITGRLGQASSNSPTNISSCLLHSRSGTDLSKPISPSSLPPNPSSILSPPVLPTR</sequence>
<proteinExistence type="predicted"/>
<dbReference type="Proteomes" id="UP000828390">
    <property type="component" value="Unassembled WGS sequence"/>
</dbReference>
<accession>A0A9D4DN71</accession>
<reference evidence="2" key="1">
    <citation type="journal article" date="2019" name="bioRxiv">
        <title>The Genome of the Zebra Mussel, Dreissena polymorpha: A Resource for Invasive Species Research.</title>
        <authorList>
            <person name="McCartney M.A."/>
            <person name="Auch B."/>
            <person name="Kono T."/>
            <person name="Mallez S."/>
            <person name="Zhang Y."/>
            <person name="Obille A."/>
            <person name="Becker A."/>
            <person name="Abrahante J.E."/>
            <person name="Garbe J."/>
            <person name="Badalamenti J.P."/>
            <person name="Herman A."/>
            <person name="Mangelson H."/>
            <person name="Liachko I."/>
            <person name="Sullivan S."/>
            <person name="Sone E.D."/>
            <person name="Koren S."/>
            <person name="Silverstein K.A.T."/>
            <person name="Beckman K.B."/>
            <person name="Gohl D.M."/>
        </authorList>
    </citation>
    <scope>NUCLEOTIDE SEQUENCE</scope>
    <source>
        <strain evidence="2">Duluth1</strain>
        <tissue evidence="2">Whole animal</tissue>
    </source>
</reference>
<dbReference type="EMBL" id="JAIWYP010000010">
    <property type="protein sequence ID" value="KAH3751545.1"/>
    <property type="molecule type" value="Genomic_DNA"/>
</dbReference>